<dbReference type="Pfam" id="PF14420">
    <property type="entry name" value="Clr5"/>
    <property type="match status" value="1"/>
</dbReference>
<sequence length="465" mass="52446">MSEEAAERDHGSPEPLAPRCGPDRDEWEAHKDRIELLYCERQLPLKDVIRIMQKEHGFHGTARMYKVRFKQWGFRKNLKKSETLDVWSQAHAGTAHLPMIRGRHLGPKRLKEQVDRFNQRKTMNTCDGVSPVYIKSPDALHHLDSALHQIWRYTEGHLSSKHWDLTTIFSWNDESLNWGVVLREAAFQLSADGDAPKGFELLDDACDKFRDVARKQQPLLLWNLIVSITEISSAADRRVIASFTNYLVAMCTIELGPSHPLTMLCANLRSMDRLSMRSYVASFLGAQLDLLSKQAQRGDVLAVFMRMITSQWLNDMGLILDFSFARMISDVSTELKASEMVKASNFGLGVAWGALLLTQRLIAAGRLVDANALLACVKRCAEDLGGDPALMSEYTKLKATFQEDSIKLEYDDAHFQGDAGETGIPGRYLPPGSSRPHDLDSNAELRHVLNGLEALKIYRGAWPVR</sequence>
<dbReference type="GeneID" id="19266078"/>
<feature type="region of interest" description="Disordered" evidence="1">
    <location>
        <begin position="1"/>
        <end position="24"/>
    </location>
</feature>
<dbReference type="AlphaFoldDB" id="W3XP14"/>
<dbReference type="PANTHER" id="PTHR38788:SF3">
    <property type="entry name" value="CLR5 DOMAIN-CONTAINING PROTEIN"/>
    <property type="match status" value="1"/>
</dbReference>
<proteinExistence type="predicted"/>
<dbReference type="eggNOG" id="ENOG502RHV6">
    <property type="taxonomic scope" value="Eukaryota"/>
</dbReference>
<name>W3XP14_PESFW</name>
<protein>
    <recommendedName>
        <fullName evidence="2">Clr5 domain-containing protein</fullName>
    </recommendedName>
</protein>
<feature type="domain" description="Clr5" evidence="2">
    <location>
        <begin position="24"/>
        <end position="76"/>
    </location>
</feature>
<reference evidence="4" key="1">
    <citation type="journal article" date="2015" name="BMC Genomics">
        <title>Genomic and transcriptomic analysis of the endophytic fungus Pestalotiopsis fici reveals its lifestyle and high potential for synthesis of natural products.</title>
        <authorList>
            <person name="Wang X."/>
            <person name="Zhang X."/>
            <person name="Liu L."/>
            <person name="Xiang M."/>
            <person name="Wang W."/>
            <person name="Sun X."/>
            <person name="Che Y."/>
            <person name="Guo L."/>
            <person name="Liu G."/>
            <person name="Guo L."/>
            <person name="Wang C."/>
            <person name="Yin W.B."/>
            <person name="Stadler M."/>
            <person name="Zhang X."/>
            <person name="Liu X."/>
        </authorList>
    </citation>
    <scope>NUCLEOTIDE SEQUENCE [LARGE SCALE GENOMIC DNA]</scope>
    <source>
        <strain evidence="4">W106-1 / CGMCC3.15140</strain>
    </source>
</reference>
<dbReference type="HOGENOM" id="CLU_552203_0_0_1"/>
<dbReference type="OrthoDB" id="5308957at2759"/>
<dbReference type="RefSeq" id="XP_007827837.1">
    <property type="nucleotide sequence ID" value="XM_007829646.1"/>
</dbReference>
<dbReference type="KEGG" id="pfy:PFICI_01065"/>
<organism evidence="3 4">
    <name type="scientific">Pestalotiopsis fici (strain W106-1 / CGMCC3.15140)</name>
    <dbReference type="NCBI Taxonomy" id="1229662"/>
    <lineage>
        <taxon>Eukaryota</taxon>
        <taxon>Fungi</taxon>
        <taxon>Dikarya</taxon>
        <taxon>Ascomycota</taxon>
        <taxon>Pezizomycotina</taxon>
        <taxon>Sordariomycetes</taxon>
        <taxon>Xylariomycetidae</taxon>
        <taxon>Amphisphaeriales</taxon>
        <taxon>Sporocadaceae</taxon>
        <taxon>Pestalotiopsis</taxon>
    </lineage>
</organism>
<keyword evidence="4" id="KW-1185">Reference proteome</keyword>
<feature type="compositionally biased region" description="Basic and acidic residues" evidence="1">
    <location>
        <begin position="1"/>
        <end position="12"/>
    </location>
</feature>
<evidence type="ECO:0000313" key="3">
    <source>
        <dbReference type="EMBL" id="ETS87237.1"/>
    </source>
</evidence>
<dbReference type="EMBL" id="KI912109">
    <property type="protein sequence ID" value="ETS87237.1"/>
    <property type="molecule type" value="Genomic_DNA"/>
</dbReference>
<evidence type="ECO:0000259" key="2">
    <source>
        <dbReference type="Pfam" id="PF14420"/>
    </source>
</evidence>
<accession>W3XP14</accession>
<dbReference type="InParanoid" id="W3XP14"/>
<evidence type="ECO:0000256" key="1">
    <source>
        <dbReference type="SAM" id="MobiDB-lite"/>
    </source>
</evidence>
<dbReference type="PANTHER" id="PTHR38788">
    <property type="entry name" value="CLR5 DOMAIN-CONTAINING PROTEIN"/>
    <property type="match status" value="1"/>
</dbReference>
<dbReference type="Proteomes" id="UP000030651">
    <property type="component" value="Unassembled WGS sequence"/>
</dbReference>
<evidence type="ECO:0000313" key="4">
    <source>
        <dbReference type="Proteomes" id="UP000030651"/>
    </source>
</evidence>
<dbReference type="InterPro" id="IPR025676">
    <property type="entry name" value="Clr5_dom"/>
</dbReference>
<gene>
    <name evidence="3" type="ORF">PFICI_01065</name>
</gene>
<dbReference type="OMA" id="HITHHLA"/>